<dbReference type="PANTHER" id="PTHR11802">
    <property type="entry name" value="SERINE PROTEASE FAMILY S10 SERINE CARBOXYPEPTIDASE"/>
    <property type="match status" value="1"/>
</dbReference>
<organism evidence="12 13">
    <name type="scientific">Cinchona calisaya</name>
    <dbReference type="NCBI Taxonomy" id="153742"/>
    <lineage>
        <taxon>Eukaryota</taxon>
        <taxon>Viridiplantae</taxon>
        <taxon>Streptophyta</taxon>
        <taxon>Embryophyta</taxon>
        <taxon>Tracheophyta</taxon>
        <taxon>Spermatophyta</taxon>
        <taxon>Magnoliopsida</taxon>
        <taxon>eudicotyledons</taxon>
        <taxon>Gunneridae</taxon>
        <taxon>Pentapetalae</taxon>
        <taxon>asterids</taxon>
        <taxon>lamiids</taxon>
        <taxon>Gentianales</taxon>
        <taxon>Rubiaceae</taxon>
        <taxon>Cinchonoideae</taxon>
        <taxon>Cinchoneae</taxon>
        <taxon>Cinchona</taxon>
    </lineage>
</organism>
<dbReference type="GO" id="GO:0004185">
    <property type="term" value="F:serine-type carboxypeptidase activity"/>
    <property type="evidence" value="ECO:0007669"/>
    <property type="project" value="UniProtKB-UniRule"/>
</dbReference>
<dbReference type="EC" id="3.4.16.-" evidence="11"/>
<keyword evidence="7 11" id="KW-0378">Hydrolase</keyword>
<dbReference type="PRINTS" id="PR00724">
    <property type="entry name" value="CRBOXYPTASEC"/>
</dbReference>
<evidence type="ECO:0000256" key="2">
    <source>
        <dbReference type="ARBA" id="ARBA00009431"/>
    </source>
</evidence>
<evidence type="ECO:0000256" key="6">
    <source>
        <dbReference type="ARBA" id="ARBA00022729"/>
    </source>
</evidence>
<dbReference type="Pfam" id="PF00450">
    <property type="entry name" value="Peptidase_S10"/>
    <property type="match status" value="1"/>
</dbReference>
<proteinExistence type="inferred from homology"/>
<dbReference type="PROSITE" id="PS00131">
    <property type="entry name" value="CARBOXYPEPT_SER_SER"/>
    <property type="match status" value="1"/>
</dbReference>
<dbReference type="PANTHER" id="PTHR11802:SF113">
    <property type="entry name" value="SERINE CARBOXYPEPTIDASE CTSA-4.1"/>
    <property type="match status" value="1"/>
</dbReference>
<dbReference type="InterPro" id="IPR029058">
    <property type="entry name" value="AB_hydrolase_fold"/>
</dbReference>
<evidence type="ECO:0000256" key="11">
    <source>
        <dbReference type="RuleBase" id="RU361156"/>
    </source>
</evidence>
<name>A0ABD2ZG56_9GENT</name>
<evidence type="ECO:0000256" key="3">
    <source>
        <dbReference type="ARBA" id="ARBA00022525"/>
    </source>
</evidence>
<evidence type="ECO:0000256" key="7">
    <source>
        <dbReference type="ARBA" id="ARBA00022801"/>
    </source>
</evidence>
<reference evidence="12 13" key="1">
    <citation type="submission" date="2024-11" db="EMBL/GenBank/DDBJ databases">
        <title>A near-complete genome assembly of Cinchona calisaya.</title>
        <authorList>
            <person name="Lian D.C."/>
            <person name="Zhao X.W."/>
            <person name="Wei L."/>
        </authorList>
    </citation>
    <scope>NUCLEOTIDE SEQUENCE [LARGE SCALE GENOMIC DNA]</scope>
    <source>
        <tissue evidence="12">Nenye</tissue>
    </source>
</reference>
<protein>
    <recommendedName>
        <fullName evidence="11">Carboxypeptidase</fullName>
        <ecNumber evidence="11">3.4.16.-</ecNumber>
    </recommendedName>
</protein>
<keyword evidence="9" id="KW-0325">Glycoprotein</keyword>
<dbReference type="AlphaFoldDB" id="A0ABD2ZG56"/>
<keyword evidence="5 11" id="KW-0645">Protease</keyword>
<evidence type="ECO:0000256" key="8">
    <source>
        <dbReference type="ARBA" id="ARBA00023157"/>
    </source>
</evidence>
<keyword evidence="3" id="KW-0964">Secreted</keyword>
<dbReference type="InterPro" id="IPR001563">
    <property type="entry name" value="Peptidase_S10"/>
</dbReference>
<evidence type="ECO:0000256" key="5">
    <source>
        <dbReference type="ARBA" id="ARBA00022670"/>
    </source>
</evidence>
<dbReference type="FunFam" id="3.40.50.1820:FF:000060">
    <property type="entry name" value="Carboxypeptidase"/>
    <property type="match status" value="1"/>
</dbReference>
<keyword evidence="13" id="KW-1185">Reference proteome</keyword>
<comment type="caution">
    <text evidence="12">The sequence shown here is derived from an EMBL/GenBank/DDBJ whole genome shotgun (WGS) entry which is preliminary data.</text>
</comment>
<comment type="similarity">
    <text evidence="2 11">Belongs to the peptidase S10 family.</text>
</comment>
<keyword evidence="8" id="KW-1015">Disulfide bond</keyword>
<comment type="function">
    <text evidence="10">Probable carboxypeptidase.</text>
</comment>
<dbReference type="InterPro" id="IPR033124">
    <property type="entry name" value="Ser_caboxypep_his_AS"/>
</dbReference>
<dbReference type="EMBL" id="JBJUIK010000009">
    <property type="protein sequence ID" value="KAL3518431.1"/>
    <property type="molecule type" value="Genomic_DNA"/>
</dbReference>
<keyword evidence="6" id="KW-0732">Signal</keyword>
<dbReference type="GO" id="GO:0006508">
    <property type="term" value="P:proteolysis"/>
    <property type="evidence" value="ECO:0007669"/>
    <property type="project" value="UniProtKB-KW"/>
</dbReference>
<dbReference type="Proteomes" id="UP001630127">
    <property type="component" value="Unassembled WGS sequence"/>
</dbReference>
<dbReference type="Gene3D" id="3.40.50.1820">
    <property type="entry name" value="alpha/beta hydrolase"/>
    <property type="match status" value="1"/>
</dbReference>
<evidence type="ECO:0000256" key="9">
    <source>
        <dbReference type="ARBA" id="ARBA00023180"/>
    </source>
</evidence>
<dbReference type="GO" id="GO:0005576">
    <property type="term" value="C:extracellular region"/>
    <property type="evidence" value="ECO:0007669"/>
    <property type="project" value="UniProtKB-SubCell"/>
</dbReference>
<dbReference type="InterPro" id="IPR018202">
    <property type="entry name" value="Ser_caboxypep_ser_AS"/>
</dbReference>
<dbReference type="SUPFAM" id="SSF53474">
    <property type="entry name" value="alpha/beta-Hydrolases"/>
    <property type="match status" value="1"/>
</dbReference>
<dbReference type="PROSITE" id="PS00560">
    <property type="entry name" value="CARBOXYPEPT_SER_HIS"/>
    <property type="match status" value="1"/>
</dbReference>
<evidence type="ECO:0000313" key="13">
    <source>
        <dbReference type="Proteomes" id="UP001630127"/>
    </source>
</evidence>
<sequence>MITCHSTLIPFTKANEKYGRQDFSLFSSTLNSPKTRAENLIRQLNLFPEHEINISPGHPTNLSESRIVEKRFRLDCLGNSGATVEELGHHAGYYRLPHSKDGRMFYFFFKSRSSKNDPVVIWLTGGPGCSSELALFYENGPFKIANNMSLIWNDYGWDKVSNIIFVDQPIGTGFSYSFDASDIRYNEEGVSNDLYDFMQAFFKEHHEYAKNDFFITGESYAGHYIPAFASRVQKGNKDKEGLYINLKGVAMGNGLTNPEIQFNAYSQYALDMKLINQSDYEKLIPLVSNCLQGIKLCGPEGGSPCKTAYDVCQGLIDNILQIAGNINYYDIRLNCSVDKCYDFSNMVRFLNMEPVRKALGVGNIQFVSCSSKVFRALITDWMRNLEVGIPSLLEDGIRVFVYAGEYDLLCNWLGNWRWVHAVEWSGQKDFEAAPVVSFTVDYVMAGLYKSHGPLSFLKVHDAGHLVPMDQPKVALVMIQKWMHGNLPLTGMGNKPNPH</sequence>
<keyword evidence="4 11" id="KW-0121">Carboxypeptidase</keyword>
<accession>A0ABD2ZG56</accession>
<evidence type="ECO:0000256" key="10">
    <source>
        <dbReference type="ARBA" id="ARBA00037399"/>
    </source>
</evidence>
<comment type="subcellular location">
    <subcellularLocation>
        <location evidence="1">Secreted</location>
    </subcellularLocation>
</comment>
<evidence type="ECO:0000313" key="12">
    <source>
        <dbReference type="EMBL" id="KAL3518431.1"/>
    </source>
</evidence>
<evidence type="ECO:0000256" key="4">
    <source>
        <dbReference type="ARBA" id="ARBA00022645"/>
    </source>
</evidence>
<evidence type="ECO:0000256" key="1">
    <source>
        <dbReference type="ARBA" id="ARBA00004613"/>
    </source>
</evidence>
<gene>
    <name evidence="12" type="ORF">ACH5RR_021020</name>
</gene>